<dbReference type="InParanoid" id="K2RFJ1"/>
<proteinExistence type="predicted"/>
<evidence type="ECO:0000313" key="3">
    <source>
        <dbReference type="Proteomes" id="UP000007129"/>
    </source>
</evidence>
<dbReference type="AlphaFoldDB" id="K2RFJ1"/>
<comment type="caution">
    <text evidence="2">The sequence shown here is derived from an EMBL/GenBank/DDBJ whole genome shotgun (WGS) entry which is preliminary data.</text>
</comment>
<dbReference type="HOGENOM" id="CLU_3147211_0_0_1"/>
<dbReference type="Proteomes" id="UP000007129">
    <property type="component" value="Unassembled WGS sequence"/>
</dbReference>
<evidence type="ECO:0000256" key="1">
    <source>
        <dbReference type="SAM" id="MobiDB-lite"/>
    </source>
</evidence>
<feature type="region of interest" description="Disordered" evidence="1">
    <location>
        <begin position="1"/>
        <end position="23"/>
    </location>
</feature>
<dbReference type="VEuPathDB" id="FungiDB:MPH_14223"/>
<feature type="non-terminal residue" evidence="2">
    <location>
        <position position="1"/>
    </location>
</feature>
<dbReference type="EMBL" id="AHHD01001304">
    <property type="protein sequence ID" value="EKG08859.1"/>
    <property type="molecule type" value="Genomic_DNA"/>
</dbReference>
<protein>
    <submittedName>
        <fullName evidence="2">Uncharacterized protein</fullName>
    </submittedName>
</protein>
<gene>
    <name evidence="2" type="ORF">MPH_14223</name>
</gene>
<sequence>PTILPPRAYRPHRSSTVKNTRTDHSGQLGWDNIDILSNICKYCSMNHKD</sequence>
<accession>K2RFJ1</accession>
<name>K2RFJ1_MACPH</name>
<evidence type="ECO:0000313" key="2">
    <source>
        <dbReference type="EMBL" id="EKG08859.1"/>
    </source>
</evidence>
<reference evidence="2 3" key="1">
    <citation type="journal article" date="2012" name="BMC Genomics">
        <title>Tools to kill: Genome of one of the most destructive plant pathogenic fungi Macrophomina phaseolina.</title>
        <authorList>
            <person name="Islam M.S."/>
            <person name="Haque M.S."/>
            <person name="Islam M.M."/>
            <person name="Emdad E.M."/>
            <person name="Halim A."/>
            <person name="Hossen Q.M.M."/>
            <person name="Hossain M.Z."/>
            <person name="Ahmed B."/>
            <person name="Rahim S."/>
            <person name="Rahman M.S."/>
            <person name="Alam M.M."/>
            <person name="Hou S."/>
            <person name="Wan X."/>
            <person name="Saito J.A."/>
            <person name="Alam M."/>
        </authorList>
    </citation>
    <scope>NUCLEOTIDE SEQUENCE [LARGE SCALE GENOMIC DNA]</scope>
    <source>
        <strain evidence="2 3">MS6</strain>
    </source>
</reference>
<organism evidence="2 3">
    <name type="scientific">Macrophomina phaseolina (strain MS6)</name>
    <name type="common">Charcoal rot fungus</name>
    <dbReference type="NCBI Taxonomy" id="1126212"/>
    <lineage>
        <taxon>Eukaryota</taxon>
        <taxon>Fungi</taxon>
        <taxon>Dikarya</taxon>
        <taxon>Ascomycota</taxon>
        <taxon>Pezizomycotina</taxon>
        <taxon>Dothideomycetes</taxon>
        <taxon>Dothideomycetes incertae sedis</taxon>
        <taxon>Botryosphaeriales</taxon>
        <taxon>Botryosphaeriaceae</taxon>
        <taxon>Macrophomina</taxon>
    </lineage>
</organism>